<sequence>MRPWTPPDPSTSPLRLPLPCYLPHIHQKHPLPPCFLLQPSHGGRTPPSSPNPPYLVGVCRRTAGGRRQRASPLPRPPLPHRRPRRTPFPSIFFLYLIFTKHFKDELSPIYSNAALRQQATPCSCSTRCRFPSCE</sequence>
<evidence type="ECO:0000313" key="3">
    <source>
        <dbReference type="Proteomes" id="UP000298652"/>
    </source>
</evidence>
<protein>
    <submittedName>
        <fullName evidence="2">Uncharacterized protein</fullName>
    </submittedName>
</protein>
<reference evidence="2" key="1">
    <citation type="submission" date="2019-03" db="EMBL/GenBank/DDBJ databases">
        <title>WGS assembly of Setaria viridis.</title>
        <authorList>
            <person name="Huang P."/>
            <person name="Jenkins J."/>
            <person name="Grimwood J."/>
            <person name="Barry K."/>
            <person name="Healey A."/>
            <person name="Mamidi S."/>
            <person name="Sreedasyam A."/>
            <person name="Shu S."/>
            <person name="Feldman M."/>
            <person name="Wu J."/>
            <person name="Yu Y."/>
            <person name="Chen C."/>
            <person name="Johnson J."/>
            <person name="Rokhsar D."/>
            <person name="Baxter I."/>
            <person name="Schmutz J."/>
            <person name="Brutnell T."/>
            <person name="Kellogg E."/>
        </authorList>
    </citation>
    <scope>NUCLEOTIDE SEQUENCE [LARGE SCALE GENOMIC DNA]</scope>
</reference>
<dbReference type="AlphaFoldDB" id="A0A4U6UBQ4"/>
<organism evidence="2 3">
    <name type="scientific">Setaria viridis</name>
    <name type="common">Green bristlegrass</name>
    <name type="synonym">Setaria italica subsp. viridis</name>
    <dbReference type="NCBI Taxonomy" id="4556"/>
    <lineage>
        <taxon>Eukaryota</taxon>
        <taxon>Viridiplantae</taxon>
        <taxon>Streptophyta</taxon>
        <taxon>Embryophyta</taxon>
        <taxon>Tracheophyta</taxon>
        <taxon>Spermatophyta</taxon>
        <taxon>Magnoliopsida</taxon>
        <taxon>Liliopsida</taxon>
        <taxon>Poales</taxon>
        <taxon>Poaceae</taxon>
        <taxon>PACMAD clade</taxon>
        <taxon>Panicoideae</taxon>
        <taxon>Panicodae</taxon>
        <taxon>Paniceae</taxon>
        <taxon>Cenchrinae</taxon>
        <taxon>Setaria</taxon>
    </lineage>
</organism>
<dbReference type="Gramene" id="TKW07747">
    <property type="protein sequence ID" value="TKW07747"/>
    <property type="gene ID" value="SEVIR_7G327750v2"/>
</dbReference>
<feature type="region of interest" description="Disordered" evidence="1">
    <location>
        <begin position="64"/>
        <end position="84"/>
    </location>
</feature>
<evidence type="ECO:0000256" key="1">
    <source>
        <dbReference type="SAM" id="MobiDB-lite"/>
    </source>
</evidence>
<gene>
    <name evidence="2" type="ORF">SEVIR_7G327750v2</name>
</gene>
<keyword evidence="3" id="KW-1185">Reference proteome</keyword>
<proteinExistence type="predicted"/>
<name>A0A4U6UBQ4_SETVI</name>
<dbReference type="Proteomes" id="UP000298652">
    <property type="component" value="Chromosome 7"/>
</dbReference>
<evidence type="ECO:0000313" key="2">
    <source>
        <dbReference type="EMBL" id="TKW07747.1"/>
    </source>
</evidence>
<accession>A0A4U6UBQ4</accession>
<dbReference type="EMBL" id="CM016558">
    <property type="protein sequence ID" value="TKW07747.1"/>
    <property type="molecule type" value="Genomic_DNA"/>
</dbReference>